<feature type="compositionally biased region" description="Basic and acidic residues" evidence="1">
    <location>
        <begin position="100"/>
        <end position="124"/>
    </location>
</feature>
<dbReference type="PANTHER" id="PTHR21838">
    <property type="entry name" value="COILED-COIL DOMAIN-CONTAINING PROTEIN 137"/>
    <property type="match status" value="1"/>
</dbReference>
<evidence type="ECO:0000313" key="2">
    <source>
        <dbReference type="EMBL" id="GFS08257.1"/>
    </source>
</evidence>
<keyword evidence="3" id="KW-1185">Reference proteome</keyword>
<feature type="compositionally biased region" description="Basic residues" evidence="1">
    <location>
        <begin position="1"/>
        <end position="16"/>
    </location>
</feature>
<sequence>MGKLAKPQRSKKHKKIKSLDPSYGGNRKDNRTEGLNQKPRDYNQEVPKKLRNLGFSIGGVREGKVGKKSKNKFHKHPDGPNTNPTLLPRTSNFKLSKSSQKSETEKLSNIPKKEKNKFQEAKNGKKDKKGIKSKVSDEVFNDYVDNLKPARPFVESFNFKKKQDETEKQFNRRVEDYASRALAKSKIDDHFDVSDEKKMMQKMMKIKKGMSEKKKQRLKEKKGKKADAVKEKKLEKLQGFEALKDKVEFGETVHAPPVLSVRPKKAAVLEDVDRVS</sequence>
<organism evidence="2 3">
    <name type="scientific">Elysia marginata</name>
    <dbReference type="NCBI Taxonomy" id="1093978"/>
    <lineage>
        <taxon>Eukaryota</taxon>
        <taxon>Metazoa</taxon>
        <taxon>Spiralia</taxon>
        <taxon>Lophotrochozoa</taxon>
        <taxon>Mollusca</taxon>
        <taxon>Gastropoda</taxon>
        <taxon>Heterobranchia</taxon>
        <taxon>Euthyneura</taxon>
        <taxon>Panpulmonata</taxon>
        <taxon>Sacoglossa</taxon>
        <taxon>Placobranchoidea</taxon>
        <taxon>Plakobranchidae</taxon>
        <taxon>Elysia</taxon>
    </lineage>
</organism>
<feature type="compositionally biased region" description="Basic residues" evidence="1">
    <location>
        <begin position="66"/>
        <end position="75"/>
    </location>
</feature>
<feature type="region of interest" description="Disordered" evidence="1">
    <location>
        <begin position="1"/>
        <end position="132"/>
    </location>
</feature>
<dbReference type="AlphaFoldDB" id="A0AAV4IGR0"/>
<feature type="compositionally biased region" description="Polar residues" evidence="1">
    <location>
        <begin position="80"/>
        <end position="99"/>
    </location>
</feature>
<reference evidence="2 3" key="1">
    <citation type="journal article" date="2021" name="Elife">
        <title>Chloroplast acquisition without the gene transfer in kleptoplastic sea slugs, Plakobranchus ocellatus.</title>
        <authorList>
            <person name="Maeda T."/>
            <person name="Takahashi S."/>
            <person name="Yoshida T."/>
            <person name="Shimamura S."/>
            <person name="Takaki Y."/>
            <person name="Nagai Y."/>
            <person name="Toyoda A."/>
            <person name="Suzuki Y."/>
            <person name="Arimoto A."/>
            <person name="Ishii H."/>
            <person name="Satoh N."/>
            <person name="Nishiyama T."/>
            <person name="Hasebe M."/>
            <person name="Maruyama T."/>
            <person name="Minagawa J."/>
            <person name="Obokata J."/>
            <person name="Shigenobu S."/>
        </authorList>
    </citation>
    <scope>NUCLEOTIDE SEQUENCE [LARGE SCALE GENOMIC DNA]</scope>
</reference>
<dbReference type="Proteomes" id="UP000762676">
    <property type="component" value="Unassembled WGS sequence"/>
</dbReference>
<evidence type="ECO:0000256" key="1">
    <source>
        <dbReference type="SAM" id="MobiDB-lite"/>
    </source>
</evidence>
<protein>
    <submittedName>
        <fullName evidence="2">Coiled-coil domain-containing protein 137-like isoform X2</fullName>
    </submittedName>
</protein>
<dbReference type="PANTHER" id="PTHR21838:SF2">
    <property type="entry name" value="COILED-COIL DOMAIN-CONTAINING PROTEIN 137"/>
    <property type="match status" value="1"/>
</dbReference>
<name>A0AAV4IGR0_9GAST</name>
<dbReference type="InterPro" id="IPR026680">
    <property type="entry name" value="CCDC137"/>
</dbReference>
<feature type="region of interest" description="Disordered" evidence="1">
    <location>
        <begin position="205"/>
        <end position="228"/>
    </location>
</feature>
<feature type="compositionally biased region" description="Basic and acidic residues" evidence="1">
    <location>
        <begin position="26"/>
        <end position="48"/>
    </location>
</feature>
<accession>A0AAV4IGR0</accession>
<comment type="caution">
    <text evidence="2">The sequence shown here is derived from an EMBL/GenBank/DDBJ whole genome shotgun (WGS) entry which is preliminary data.</text>
</comment>
<gene>
    <name evidence="2" type="ORF">ElyMa_006590200</name>
</gene>
<dbReference type="GO" id="GO:0005634">
    <property type="term" value="C:nucleus"/>
    <property type="evidence" value="ECO:0007669"/>
    <property type="project" value="TreeGrafter"/>
</dbReference>
<dbReference type="EMBL" id="BMAT01013244">
    <property type="protein sequence ID" value="GFS08257.1"/>
    <property type="molecule type" value="Genomic_DNA"/>
</dbReference>
<proteinExistence type="predicted"/>
<feature type="compositionally biased region" description="Basic residues" evidence="1">
    <location>
        <begin position="205"/>
        <end position="224"/>
    </location>
</feature>
<evidence type="ECO:0000313" key="3">
    <source>
        <dbReference type="Proteomes" id="UP000762676"/>
    </source>
</evidence>